<organism evidence="8 9">
    <name type="scientific">Oopsacas minuta</name>
    <dbReference type="NCBI Taxonomy" id="111878"/>
    <lineage>
        <taxon>Eukaryota</taxon>
        <taxon>Metazoa</taxon>
        <taxon>Porifera</taxon>
        <taxon>Hexactinellida</taxon>
        <taxon>Hexasterophora</taxon>
        <taxon>Lyssacinosida</taxon>
        <taxon>Leucopsacidae</taxon>
        <taxon>Oopsacas</taxon>
    </lineage>
</organism>
<comment type="similarity">
    <text evidence="2 7">Belongs to the tetraspanin (TM4SF) family.</text>
</comment>
<sequence length="210" mass="23169">MRILTILKTYLFFFNIFLWIVAVALLAGVAYYFYAADQYKGVAENRNILAYTVVPLVVLVLAAIMLFVVSVLGLIAICFNVRVLIILYGILLACVIAAQLAGGVFILFVQRIVLNELVFGFEENLPTYNASIAFTTAVDTIQRQQMCCGVNSYADWENIGIPESCCISAGCTPNESNIYTDGCLTKLSTIILLSAGICCWEEQDESVLER</sequence>
<dbReference type="AlphaFoldDB" id="A0AAV7K1F0"/>
<dbReference type="InterPro" id="IPR008952">
    <property type="entry name" value="Tetraspanin_EC2_sf"/>
</dbReference>
<dbReference type="CDD" id="cd03127">
    <property type="entry name" value="tetraspanin_LEL"/>
    <property type="match status" value="1"/>
</dbReference>
<dbReference type="Gene3D" id="1.10.1450.10">
    <property type="entry name" value="Tetraspanin"/>
    <property type="match status" value="1"/>
</dbReference>
<evidence type="ECO:0000256" key="6">
    <source>
        <dbReference type="PIRSR" id="PIRSR002419-1"/>
    </source>
</evidence>
<evidence type="ECO:0000256" key="3">
    <source>
        <dbReference type="ARBA" id="ARBA00022692"/>
    </source>
</evidence>
<keyword evidence="6" id="KW-1015">Disulfide bond</keyword>
<comment type="subcellular location">
    <subcellularLocation>
        <location evidence="1 7">Membrane</location>
        <topology evidence="1 7">Multi-pass membrane protein</topology>
    </subcellularLocation>
</comment>
<gene>
    <name evidence="8" type="ORF">LOD99_2337</name>
</gene>
<keyword evidence="9" id="KW-1185">Reference proteome</keyword>
<dbReference type="GO" id="GO:0005886">
    <property type="term" value="C:plasma membrane"/>
    <property type="evidence" value="ECO:0007669"/>
    <property type="project" value="TreeGrafter"/>
</dbReference>
<evidence type="ECO:0000313" key="8">
    <source>
        <dbReference type="EMBL" id="KAI6655048.1"/>
    </source>
</evidence>
<dbReference type="Pfam" id="PF00335">
    <property type="entry name" value="Tetraspanin"/>
    <property type="match status" value="1"/>
</dbReference>
<evidence type="ECO:0000256" key="5">
    <source>
        <dbReference type="ARBA" id="ARBA00023136"/>
    </source>
</evidence>
<keyword evidence="4 7" id="KW-1133">Transmembrane helix</keyword>
<feature type="disulfide bond" evidence="6">
    <location>
        <begin position="148"/>
        <end position="166"/>
    </location>
</feature>
<feature type="transmembrane region" description="Helical" evidence="7">
    <location>
        <begin position="54"/>
        <end position="79"/>
    </location>
</feature>
<dbReference type="Proteomes" id="UP001165289">
    <property type="component" value="Unassembled WGS sequence"/>
</dbReference>
<dbReference type="EMBL" id="JAKMXF010000210">
    <property type="protein sequence ID" value="KAI6655048.1"/>
    <property type="molecule type" value="Genomic_DNA"/>
</dbReference>
<evidence type="ECO:0000256" key="7">
    <source>
        <dbReference type="RuleBase" id="RU361218"/>
    </source>
</evidence>
<evidence type="ECO:0000256" key="2">
    <source>
        <dbReference type="ARBA" id="ARBA00006840"/>
    </source>
</evidence>
<evidence type="ECO:0000256" key="1">
    <source>
        <dbReference type="ARBA" id="ARBA00004141"/>
    </source>
</evidence>
<comment type="caution">
    <text evidence="7">Lacks conserved residue(s) required for the propagation of feature annotation.</text>
</comment>
<feature type="transmembrane region" description="Helical" evidence="7">
    <location>
        <begin position="86"/>
        <end position="109"/>
    </location>
</feature>
<feature type="disulfide bond" evidence="6">
    <location>
        <begin position="147"/>
        <end position="183"/>
    </location>
</feature>
<dbReference type="PANTHER" id="PTHR19282">
    <property type="entry name" value="TETRASPANIN"/>
    <property type="match status" value="1"/>
</dbReference>
<dbReference type="InterPro" id="IPR000301">
    <property type="entry name" value="Tetraspanin_animals"/>
</dbReference>
<dbReference type="InterPro" id="IPR018499">
    <property type="entry name" value="Tetraspanin/Peripherin"/>
</dbReference>
<protein>
    <recommendedName>
        <fullName evidence="7">Tetraspanin</fullName>
    </recommendedName>
</protein>
<dbReference type="SUPFAM" id="SSF48652">
    <property type="entry name" value="Tetraspanin"/>
    <property type="match status" value="1"/>
</dbReference>
<keyword evidence="5 7" id="KW-0472">Membrane</keyword>
<dbReference type="PIRSF" id="PIRSF002419">
    <property type="entry name" value="Tetraspanin"/>
    <property type="match status" value="1"/>
</dbReference>
<accession>A0AAV7K1F0</accession>
<evidence type="ECO:0000256" key="4">
    <source>
        <dbReference type="ARBA" id="ARBA00022989"/>
    </source>
</evidence>
<name>A0AAV7K1F0_9METZ</name>
<evidence type="ECO:0000313" key="9">
    <source>
        <dbReference type="Proteomes" id="UP001165289"/>
    </source>
</evidence>
<dbReference type="PRINTS" id="PR00259">
    <property type="entry name" value="TMFOUR"/>
</dbReference>
<feature type="transmembrane region" description="Helical" evidence="7">
    <location>
        <begin position="12"/>
        <end position="34"/>
    </location>
</feature>
<dbReference type="PANTHER" id="PTHR19282:SF431">
    <property type="entry name" value="TETRASPANIN 26A, ISOFORM B-RELATED"/>
    <property type="match status" value="1"/>
</dbReference>
<keyword evidence="3 7" id="KW-0812">Transmembrane</keyword>
<reference evidence="8 9" key="1">
    <citation type="journal article" date="2023" name="BMC Biol.">
        <title>The compact genome of the sponge Oopsacas minuta (Hexactinellida) is lacking key metazoan core genes.</title>
        <authorList>
            <person name="Santini S."/>
            <person name="Schenkelaars Q."/>
            <person name="Jourda C."/>
            <person name="Duchesne M."/>
            <person name="Belahbib H."/>
            <person name="Rocher C."/>
            <person name="Selva M."/>
            <person name="Riesgo A."/>
            <person name="Vervoort M."/>
            <person name="Leys S.P."/>
            <person name="Kodjabachian L."/>
            <person name="Le Bivic A."/>
            <person name="Borchiellini C."/>
            <person name="Claverie J.M."/>
            <person name="Renard E."/>
        </authorList>
    </citation>
    <scope>NUCLEOTIDE SEQUENCE [LARGE SCALE GENOMIC DNA]</scope>
    <source>
        <strain evidence="8">SPO-2</strain>
    </source>
</reference>
<comment type="caution">
    <text evidence="8">The sequence shown here is derived from an EMBL/GenBank/DDBJ whole genome shotgun (WGS) entry which is preliminary data.</text>
</comment>
<proteinExistence type="inferred from homology"/>